<evidence type="ECO:0000313" key="3">
    <source>
        <dbReference type="Proteomes" id="UP000324222"/>
    </source>
</evidence>
<proteinExistence type="predicted"/>
<sequence>MRHGTEGVKERCTNAGKGFEAQDTGTSRFTHHHSLPPHSNVSLPRVTGADSHSGHTAQDTTHGLIPGT</sequence>
<name>A0A5B7HWB9_PORTR</name>
<dbReference type="EMBL" id="VSRR010038526">
    <property type="protein sequence ID" value="MPC74243.1"/>
    <property type="molecule type" value="Genomic_DNA"/>
</dbReference>
<gene>
    <name evidence="2" type="ORF">E2C01_068596</name>
</gene>
<feature type="region of interest" description="Disordered" evidence="1">
    <location>
        <begin position="1"/>
        <end position="68"/>
    </location>
</feature>
<reference evidence="2 3" key="1">
    <citation type="submission" date="2019-05" db="EMBL/GenBank/DDBJ databases">
        <title>Another draft genome of Portunus trituberculatus and its Hox gene families provides insights of decapod evolution.</title>
        <authorList>
            <person name="Jeong J.-H."/>
            <person name="Song I."/>
            <person name="Kim S."/>
            <person name="Choi T."/>
            <person name="Kim D."/>
            <person name="Ryu S."/>
            <person name="Kim W."/>
        </authorList>
    </citation>
    <scope>NUCLEOTIDE SEQUENCE [LARGE SCALE GENOMIC DNA]</scope>
    <source>
        <tissue evidence="2">Muscle</tissue>
    </source>
</reference>
<comment type="caution">
    <text evidence="2">The sequence shown here is derived from an EMBL/GenBank/DDBJ whole genome shotgun (WGS) entry which is preliminary data.</text>
</comment>
<dbReference type="AlphaFoldDB" id="A0A5B7HWB9"/>
<evidence type="ECO:0000256" key="1">
    <source>
        <dbReference type="SAM" id="MobiDB-lite"/>
    </source>
</evidence>
<dbReference type="Proteomes" id="UP000324222">
    <property type="component" value="Unassembled WGS sequence"/>
</dbReference>
<evidence type="ECO:0000313" key="2">
    <source>
        <dbReference type="EMBL" id="MPC74243.1"/>
    </source>
</evidence>
<protein>
    <submittedName>
        <fullName evidence="2">Uncharacterized protein</fullName>
    </submittedName>
</protein>
<feature type="compositionally biased region" description="Basic and acidic residues" evidence="1">
    <location>
        <begin position="1"/>
        <end position="12"/>
    </location>
</feature>
<accession>A0A5B7HWB9</accession>
<organism evidence="2 3">
    <name type="scientific">Portunus trituberculatus</name>
    <name type="common">Swimming crab</name>
    <name type="synonym">Neptunus trituberculatus</name>
    <dbReference type="NCBI Taxonomy" id="210409"/>
    <lineage>
        <taxon>Eukaryota</taxon>
        <taxon>Metazoa</taxon>
        <taxon>Ecdysozoa</taxon>
        <taxon>Arthropoda</taxon>
        <taxon>Crustacea</taxon>
        <taxon>Multicrustacea</taxon>
        <taxon>Malacostraca</taxon>
        <taxon>Eumalacostraca</taxon>
        <taxon>Eucarida</taxon>
        <taxon>Decapoda</taxon>
        <taxon>Pleocyemata</taxon>
        <taxon>Brachyura</taxon>
        <taxon>Eubrachyura</taxon>
        <taxon>Portunoidea</taxon>
        <taxon>Portunidae</taxon>
        <taxon>Portuninae</taxon>
        <taxon>Portunus</taxon>
    </lineage>
</organism>
<keyword evidence="3" id="KW-1185">Reference proteome</keyword>